<dbReference type="InterPro" id="IPR019223">
    <property type="entry name" value="DUF2147"/>
</dbReference>
<organism evidence="3 4">
    <name type="scientific">Lysobacter soyae</name>
    <dbReference type="NCBI Taxonomy" id="2764185"/>
    <lineage>
        <taxon>Bacteria</taxon>
        <taxon>Pseudomonadati</taxon>
        <taxon>Pseudomonadota</taxon>
        <taxon>Gammaproteobacteria</taxon>
        <taxon>Lysobacterales</taxon>
        <taxon>Lysobacteraceae</taxon>
        <taxon>Lysobacter</taxon>
    </lineage>
</organism>
<dbReference type="PANTHER" id="PTHR36919">
    <property type="entry name" value="BLR1215 PROTEIN"/>
    <property type="match status" value="1"/>
</dbReference>
<dbReference type="Pfam" id="PF09917">
    <property type="entry name" value="DUF2147"/>
    <property type="match status" value="1"/>
</dbReference>
<evidence type="ECO:0000259" key="2">
    <source>
        <dbReference type="Pfam" id="PF09917"/>
    </source>
</evidence>
<proteinExistence type="predicted"/>
<feature type="domain" description="DUF2147" evidence="2">
    <location>
        <begin position="28"/>
        <end position="141"/>
    </location>
</feature>
<name>A0ABX8WKV2_9GAMM</name>
<evidence type="ECO:0000256" key="1">
    <source>
        <dbReference type="SAM" id="SignalP"/>
    </source>
</evidence>
<protein>
    <submittedName>
        <fullName evidence="3">DUF2147 domain-containing protein</fullName>
    </submittedName>
</protein>
<dbReference type="RefSeq" id="WP_220378837.1">
    <property type="nucleotide sequence ID" value="NZ_CP080544.1"/>
</dbReference>
<reference evidence="3 4" key="1">
    <citation type="submission" date="2021-08" db="EMBL/GenBank/DDBJ databases">
        <title>Lysobacter sp. strain CJ11 Genome sequencing and assembly.</title>
        <authorList>
            <person name="Kim I."/>
        </authorList>
    </citation>
    <scope>NUCLEOTIDE SEQUENCE [LARGE SCALE GENOMIC DNA]</scope>
    <source>
        <strain evidence="3 4">CJ11</strain>
    </source>
</reference>
<feature type="signal peptide" evidence="1">
    <location>
        <begin position="1"/>
        <end position="21"/>
    </location>
</feature>
<feature type="chain" id="PRO_5047113632" evidence="1">
    <location>
        <begin position="22"/>
        <end position="144"/>
    </location>
</feature>
<keyword evidence="1" id="KW-0732">Signal</keyword>
<accession>A0ABX8WKV2</accession>
<dbReference type="PANTHER" id="PTHR36919:SF3">
    <property type="entry name" value="BLL5882 PROTEIN"/>
    <property type="match status" value="1"/>
</dbReference>
<keyword evidence="4" id="KW-1185">Reference proteome</keyword>
<evidence type="ECO:0000313" key="4">
    <source>
        <dbReference type="Proteomes" id="UP000824755"/>
    </source>
</evidence>
<dbReference type="Gene3D" id="2.40.128.520">
    <property type="match status" value="1"/>
</dbReference>
<gene>
    <name evidence="3" type="ORF">H8L67_05335</name>
</gene>
<sequence>MRTIFKTAILMLALSPLAAMADTASPIGKWTTLDDESGKPMTVVEVYKAANGTLAAKIVENIAAPATCTTCKGKDKGRPIEGVVVLWNLKAQKDGSYGDGNGFKPSSGDSFRAKSIKVTDGGKKLAVTGCKAIFCRTATWVKHH</sequence>
<evidence type="ECO:0000313" key="3">
    <source>
        <dbReference type="EMBL" id="QYR52049.1"/>
    </source>
</evidence>
<dbReference type="Proteomes" id="UP000824755">
    <property type="component" value="Chromosome"/>
</dbReference>
<dbReference type="EMBL" id="CP080544">
    <property type="protein sequence ID" value="QYR52049.1"/>
    <property type="molecule type" value="Genomic_DNA"/>
</dbReference>